<dbReference type="SUPFAM" id="SSF51735">
    <property type="entry name" value="NAD(P)-binding Rossmann-fold domains"/>
    <property type="match status" value="1"/>
</dbReference>
<keyword evidence="2" id="KW-0521">NADP</keyword>
<proteinExistence type="inferred from homology"/>
<organism evidence="4 5">
    <name type="scientific">Piloderma croceum (strain F 1598)</name>
    <dbReference type="NCBI Taxonomy" id="765440"/>
    <lineage>
        <taxon>Eukaryota</taxon>
        <taxon>Fungi</taxon>
        <taxon>Dikarya</taxon>
        <taxon>Basidiomycota</taxon>
        <taxon>Agaricomycotina</taxon>
        <taxon>Agaricomycetes</taxon>
        <taxon>Agaricomycetidae</taxon>
        <taxon>Atheliales</taxon>
        <taxon>Atheliaceae</taxon>
        <taxon>Piloderma</taxon>
    </lineage>
</organism>
<evidence type="ECO:0000313" key="4">
    <source>
        <dbReference type="EMBL" id="KIM89145.1"/>
    </source>
</evidence>
<dbReference type="HOGENOM" id="CLU_010194_44_6_1"/>
<dbReference type="Pfam" id="PF00106">
    <property type="entry name" value="adh_short"/>
    <property type="match status" value="1"/>
</dbReference>
<evidence type="ECO:0000256" key="2">
    <source>
        <dbReference type="ARBA" id="ARBA00022857"/>
    </source>
</evidence>
<dbReference type="InterPro" id="IPR002347">
    <property type="entry name" value="SDR_fam"/>
</dbReference>
<dbReference type="PANTHER" id="PTHR24320:SF282">
    <property type="entry name" value="WW DOMAIN-CONTAINING OXIDOREDUCTASE"/>
    <property type="match status" value="1"/>
</dbReference>
<dbReference type="Gene3D" id="3.40.50.720">
    <property type="entry name" value="NAD(P)-binding Rossmann-like Domain"/>
    <property type="match status" value="1"/>
</dbReference>
<dbReference type="InParanoid" id="A0A0C3FY83"/>
<dbReference type="AlphaFoldDB" id="A0A0C3FY83"/>
<dbReference type="GO" id="GO:0016491">
    <property type="term" value="F:oxidoreductase activity"/>
    <property type="evidence" value="ECO:0007669"/>
    <property type="project" value="UniProtKB-KW"/>
</dbReference>
<reference evidence="4 5" key="1">
    <citation type="submission" date="2014-04" db="EMBL/GenBank/DDBJ databases">
        <authorList>
            <consortium name="DOE Joint Genome Institute"/>
            <person name="Kuo A."/>
            <person name="Tarkka M."/>
            <person name="Buscot F."/>
            <person name="Kohler A."/>
            <person name="Nagy L.G."/>
            <person name="Floudas D."/>
            <person name="Copeland A."/>
            <person name="Barry K.W."/>
            <person name="Cichocki N."/>
            <person name="Veneault-Fourrey C."/>
            <person name="LaButti K."/>
            <person name="Lindquist E.A."/>
            <person name="Lipzen A."/>
            <person name="Lundell T."/>
            <person name="Morin E."/>
            <person name="Murat C."/>
            <person name="Sun H."/>
            <person name="Tunlid A."/>
            <person name="Henrissat B."/>
            <person name="Grigoriev I.V."/>
            <person name="Hibbett D.S."/>
            <person name="Martin F."/>
            <person name="Nordberg H.P."/>
            <person name="Cantor M.N."/>
            <person name="Hua S.X."/>
        </authorList>
    </citation>
    <scope>NUCLEOTIDE SEQUENCE [LARGE SCALE GENOMIC DNA]</scope>
    <source>
        <strain evidence="4 5">F 1598</strain>
    </source>
</reference>
<protein>
    <recommendedName>
        <fullName evidence="6">NAD(P)-binding protein</fullName>
    </recommendedName>
</protein>
<sequence>MSTLKSFLTQTFPPKPTYSVDYIPDLTGKTVIVTGGKDLSFMHLRLGNTGVVYIGARSQEKAEDLKESTDKEALFLKLDLADLKAVKTSAEEFLSKEMELHVLFNNGGVMNPPIEMLTADGYDLQFGTNVIGHFYFTKLLLPLLISTANISPDSKVRVVNTSSVGHMAACKLDFETFKDGPKRKRMASQLANVVYAAKLARRYGNDGIVSTSLHPGNLRSDLQRYSSGIALRMAMRGLTPLWAGTSPEGRGFNGKVNPCCPINDHAVLKYDGRPRNISYLGPGLEKPVRRLKIRK</sequence>
<dbReference type="FunCoup" id="A0A0C3FY83">
    <property type="interactions" value="165"/>
</dbReference>
<evidence type="ECO:0008006" key="6">
    <source>
        <dbReference type="Google" id="ProtNLM"/>
    </source>
</evidence>
<comment type="similarity">
    <text evidence="1">Belongs to the short-chain dehydrogenases/reductases (SDR) family.</text>
</comment>
<evidence type="ECO:0000313" key="5">
    <source>
        <dbReference type="Proteomes" id="UP000054166"/>
    </source>
</evidence>
<dbReference type="STRING" id="765440.A0A0C3FY83"/>
<reference evidence="5" key="2">
    <citation type="submission" date="2015-01" db="EMBL/GenBank/DDBJ databases">
        <title>Evolutionary Origins and Diversification of the Mycorrhizal Mutualists.</title>
        <authorList>
            <consortium name="DOE Joint Genome Institute"/>
            <consortium name="Mycorrhizal Genomics Consortium"/>
            <person name="Kohler A."/>
            <person name="Kuo A."/>
            <person name="Nagy L.G."/>
            <person name="Floudas D."/>
            <person name="Copeland A."/>
            <person name="Barry K.W."/>
            <person name="Cichocki N."/>
            <person name="Veneault-Fourrey C."/>
            <person name="LaButti K."/>
            <person name="Lindquist E.A."/>
            <person name="Lipzen A."/>
            <person name="Lundell T."/>
            <person name="Morin E."/>
            <person name="Murat C."/>
            <person name="Riley R."/>
            <person name="Ohm R."/>
            <person name="Sun H."/>
            <person name="Tunlid A."/>
            <person name="Henrissat B."/>
            <person name="Grigoriev I.V."/>
            <person name="Hibbett D.S."/>
            <person name="Martin F."/>
        </authorList>
    </citation>
    <scope>NUCLEOTIDE SEQUENCE [LARGE SCALE GENOMIC DNA]</scope>
    <source>
        <strain evidence="5">F 1598</strain>
    </source>
</reference>
<dbReference type="InterPro" id="IPR036291">
    <property type="entry name" value="NAD(P)-bd_dom_sf"/>
</dbReference>
<name>A0A0C3FY83_PILCF</name>
<dbReference type="Proteomes" id="UP000054166">
    <property type="component" value="Unassembled WGS sequence"/>
</dbReference>
<evidence type="ECO:0000256" key="3">
    <source>
        <dbReference type="ARBA" id="ARBA00023002"/>
    </source>
</evidence>
<dbReference type="EMBL" id="KN832975">
    <property type="protein sequence ID" value="KIM89145.1"/>
    <property type="molecule type" value="Genomic_DNA"/>
</dbReference>
<dbReference type="OrthoDB" id="191139at2759"/>
<gene>
    <name evidence="4" type="ORF">PILCRDRAFT_768385</name>
</gene>
<keyword evidence="5" id="KW-1185">Reference proteome</keyword>
<evidence type="ECO:0000256" key="1">
    <source>
        <dbReference type="ARBA" id="ARBA00006484"/>
    </source>
</evidence>
<keyword evidence="3" id="KW-0560">Oxidoreductase</keyword>
<accession>A0A0C3FY83</accession>
<dbReference type="PANTHER" id="PTHR24320">
    <property type="entry name" value="RETINOL DEHYDROGENASE"/>
    <property type="match status" value="1"/>
</dbReference>